<accession>A0A4S2MUM8</accession>
<gene>
    <name evidence="2" type="ORF">EX30DRAFT_65548</name>
</gene>
<dbReference type="AlphaFoldDB" id="A0A4S2MUM8"/>
<keyword evidence="1" id="KW-0732">Signal</keyword>
<sequence>MDTCRTMPLTALGPLSLSVIVTCFSSSFHETVIYTMHVQALGESRSSGHLRSMGVYTGTWDQWDGRLGFVSTIPKVVLTRFDTRIACTALQCQQKAQWQCIVSNHRHRYLSLVSFWLNWVEVRAPL</sequence>
<evidence type="ECO:0008006" key="4">
    <source>
        <dbReference type="Google" id="ProtNLM"/>
    </source>
</evidence>
<feature type="signal peptide" evidence="1">
    <location>
        <begin position="1"/>
        <end position="23"/>
    </location>
</feature>
<evidence type="ECO:0000313" key="2">
    <source>
        <dbReference type="EMBL" id="TGZ80260.1"/>
    </source>
</evidence>
<dbReference type="Proteomes" id="UP000298138">
    <property type="component" value="Unassembled WGS sequence"/>
</dbReference>
<dbReference type="InParanoid" id="A0A4S2MUM8"/>
<dbReference type="EMBL" id="ML220126">
    <property type="protein sequence ID" value="TGZ80260.1"/>
    <property type="molecule type" value="Genomic_DNA"/>
</dbReference>
<evidence type="ECO:0000256" key="1">
    <source>
        <dbReference type="SAM" id="SignalP"/>
    </source>
</evidence>
<name>A0A4S2MUM8_9PEZI</name>
<organism evidence="2 3">
    <name type="scientific">Ascodesmis nigricans</name>
    <dbReference type="NCBI Taxonomy" id="341454"/>
    <lineage>
        <taxon>Eukaryota</taxon>
        <taxon>Fungi</taxon>
        <taxon>Dikarya</taxon>
        <taxon>Ascomycota</taxon>
        <taxon>Pezizomycotina</taxon>
        <taxon>Pezizomycetes</taxon>
        <taxon>Pezizales</taxon>
        <taxon>Ascodesmidaceae</taxon>
        <taxon>Ascodesmis</taxon>
    </lineage>
</organism>
<reference evidence="2 3" key="1">
    <citation type="submission" date="2019-04" db="EMBL/GenBank/DDBJ databases">
        <title>Comparative genomics and transcriptomics to analyze fruiting body development in filamentous ascomycetes.</title>
        <authorList>
            <consortium name="DOE Joint Genome Institute"/>
            <person name="Lutkenhaus R."/>
            <person name="Traeger S."/>
            <person name="Breuer J."/>
            <person name="Kuo A."/>
            <person name="Lipzen A."/>
            <person name="Pangilinan J."/>
            <person name="Dilworth D."/>
            <person name="Sandor L."/>
            <person name="Poggeler S."/>
            <person name="Barry K."/>
            <person name="Grigoriev I.V."/>
            <person name="Nowrousian M."/>
        </authorList>
    </citation>
    <scope>NUCLEOTIDE SEQUENCE [LARGE SCALE GENOMIC DNA]</scope>
    <source>
        <strain evidence="2 3">CBS 389.68</strain>
    </source>
</reference>
<keyword evidence="3" id="KW-1185">Reference proteome</keyword>
<protein>
    <recommendedName>
        <fullName evidence="4">Secreted protein</fullName>
    </recommendedName>
</protein>
<feature type="chain" id="PRO_5020186250" description="Secreted protein" evidence="1">
    <location>
        <begin position="24"/>
        <end position="126"/>
    </location>
</feature>
<evidence type="ECO:0000313" key="3">
    <source>
        <dbReference type="Proteomes" id="UP000298138"/>
    </source>
</evidence>
<proteinExistence type="predicted"/>